<dbReference type="InterPro" id="IPR034660">
    <property type="entry name" value="DinB/YfiT-like"/>
</dbReference>
<protein>
    <submittedName>
        <fullName evidence="2">DinB family protein</fullName>
    </submittedName>
</protein>
<name>A0A538U016_UNCEI</name>
<sequence length="159" mass="18023">MSERQHILDTLDRAYRAKTWCGAALLEALDGVGAKLAARHVKRGVHSIWELVEHLASWNEIVAERLGGTKPVVTPARNFPPVSRTTPAAWKATRRRLARSQGRFRREVARFPVAMLGRRRPKLDQTWSILIHGQIQHQLYHAGQIAMLRRAFGKPVPSN</sequence>
<comment type="caution">
    <text evidence="2">The sequence shown here is derived from an EMBL/GenBank/DDBJ whole genome shotgun (WGS) entry which is preliminary data.</text>
</comment>
<evidence type="ECO:0000313" key="3">
    <source>
        <dbReference type="Proteomes" id="UP000319771"/>
    </source>
</evidence>
<evidence type="ECO:0000259" key="1">
    <source>
        <dbReference type="Pfam" id="PF12867"/>
    </source>
</evidence>
<proteinExistence type="predicted"/>
<dbReference type="Proteomes" id="UP000319771">
    <property type="component" value="Unassembled WGS sequence"/>
</dbReference>
<evidence type="ECO:0000313" key="2">
    <source>
        <dbReference type="EMBL" id="TMQ69256.1"/>
    </source>
</evidence>
<gene>
    <name evidence="2" type="ORF">E6K81_15320</name>
</gene>
<dbReference type="Pfam" id="PF12867">
    <property type="entry name" value="DinB_2"/>
    <property type="match status" value="1"/>
</dbReference>
<dbReference type="SUPFAM" id="SSF109854">
    <property type="entry name" value="DinB/YfiT-like putative metalloenzymes"/>
    <property type="match status" value="1"/>
</dbReference>
<dbReference type="InterPro" id="IPR024775">
    <property type="entry name" value="DinB-like"/>
</dbReference>
<reference evidence="2 3" key="1">
    <citation type="journal article" date="2019" name="Nat. Microbiol.">
        <title>Mediterranean grassland soil C-N compound turnover is dependent on rainfall and depth, and is mediated by genomically divergent microorganisms.</title>
        <authorList>
            <person name="Diamond S."/>
            <person name="Andeer P.F."/>
            <person name="Li Z."/>
            <person name="Crits-Christoph A."/>
            <person name="Burstein D."/>
            <person name="Anantharaman K."/>
            <person name="Lane K.R."/>
            <person name="Thomas B.C."/>
            <person name="Pan C."/>
            <person name="Northen T.R."/>
            <person name="Banfield J.F."/>
        </authorList>
    </citation>
    <scope>NUCLEOTIDE SEQUENCE [LARGE SCALE GENOMIC DNA]</scope>
    <source>
        <strain evidence="2">WS_11</strain>
    </source>
</reference>
<dbReference type="Gene3D" id="1.20.120.450">
    <property type="entry name" value="dinb family like domain"/>
    <property type="match status" value="1"/>
</dbReference>
<feature type="domain" description="DinB-like" evidence="1">
    <location>
        <begin position="22"/>
        <end position="145"/>
    </location>
</feature>
<dbReference type="AlphaFoldDB" id="A0A538U016"/>
<dbReference type="EMBL" id="VBPB01000325">
    <property type="protein sequence ID" value="TMQ69256.1"/>
    <property type="molecule type" value="Genomic_DNA"/>
</dbReference>
<organism evidence="2 3">
    <name type="scientific">Eiseniibacteriota bacterium</name>
    <dbReference type="NCBI Taxonomy" id="2212470"/>
    <lineage>
        <taxon>Bacteria</taxon>
        <taxon>Candidatus Eiseniibacteriota</taxon>
    </lineage>
</organism>
<accession>A0A538U016</accession>